<dbReference type="Pfam" id="PF10440">
    <property type="entry name" value="WIYLD"/>
    <property type="match status" value="1"/>
</dbReference>
<dbReference type="Gene3D" id="1.10.8.850">
    <property type="entry name" value="Histone-lysine N methyltransferase , C-terminal domain-like"/>
    <property type="match status" value="1"/>
</dbReference>
<dbReference type="PANTHER" id="PTHR46450:SF24">
    <property type="entry name" value="HISTONE-LYSINE N-METHYLTRANSFERASE SUVR4"/>
    <property type="match status" value="1"/>
</dbReference>
<dbReference type="Pfam" id="PF00856">
    <property type="entry name" value="SET"/>
    <property type="match status" value="1"/>
</dbReference>
<dbReference type="PANTHER" id="PTHR46450">
    <property type="entry name" value="INACTIVE HISTONE-LYSINE N-METHYLTRANSFERASE SUVR1-RELATED"/>
    <property type="match status" value="1"/>
</dbReference>
<dbReference type="InterPro" id="IPR025776">
    <property type="entry name" value="SUVR4/1/2"/>
</dbReference>
<dbReference type="SMART" id="SM00317">
    <property type="entry name" value="SET"/>
    <property type="match status" value="1"/>
</dbReference>
<dbReference type="SMART" id="SM00468">
    <property type="entry name" value="PreSET"/>
    <property type="match status" value="1"/>
</dbReference>
<evidence type="ECO:0000256" key="3">
    <source>
        <dbReference type="ARBA" id="ARBA00022454"/>
    </source>
</evidence>
<keyword evidence="12" id="KW-1185">Reference proteome</keyword>
<dbReference type="GO" id="GO:0005634">
    <property type="term" value="C:nucleus"/>
    <property type="evidence" value="ECO:0007669"/>
    <property type="project" value="UniProtKB-SubCell"/>
</dbReference>
<dbReference type="InterPro" id="IPR001214">
    <property type="entry name" value="SET_dom"/>
</dbReference>
<keyword evidence="4" id="KW-0808">Transferase</keyword>
<evidence type="ECO:0000256" key="4">
    <source>
        <dbReference type="ARBA" id="ARBA00022679"/>
    </source>
</evidence>
<organism evidence="11 12">
    <name type="scientific">Striga hermonthica</name>
    <name type="common">Purple witchweed</name>
    <name type="synonym">Buchnera hermonthica</name>
    <dbReference type="NCBI Taxonomy" id="68872"/>
    <lineage>
        <taxon>Eukaryota</taxon>
        <taxon>Viridiplantae</taxon>
        <taxon>Streptophyta</taxon>
        <taxon>Embryophyta</taxon>
        <taxon>Tracheophyta</taxon>
        <taxon>Spermatophyta</taxon>
        <taxon>Magnoliopsida</taxon>
        <taxon>eudicotyledons</taxon>
        <taxon>Gunneridae</taxon>
        <taxon>Pentapetalae</taxon>
        <taxon>asterids</taxon>
        <taxon>lamiids</taxon>
        <taxon>Lamiales</taxon>
        <taxon>Orobanchaceae</taxon>
        <taxon>Buchnereae</taxon>
        <taxon>Striga</taxon>
    </lineage>
</organism>
<feature type="compositionally biased region" description="Basic and acidic residues" evidence="8">
    <location>
        <begin position="67"/>
        <end position="79"/>
    </location>
</feature>
<dbReference type="GO" id="GO:0005694">
    <property type="term" value="C:chromosome"/>
    <property type="evidence" value="ECO:0007669"/>
    <property type="project" value="UniProtKB-SubCell"/>
</dbReference>
<feature type="domain" description="SET" evidence="9">
    <location>
        <begin position="493"/>
        <end position="626"/>
    </location>
</feature>
<dbReference type="InterPro" id="IPR043017">
    <property type="entry name" value="WIYLD_dom_sf"/>
</dbReference>
<dbReference type="GO" id="GO:0042054">
    <property type="term" value="F:histone methyltransferase activity"/>
    <property type="evidence" value="ECO:0007669"/>
    <property type="project" value="InterPro"/>
</dbReference>
<dbReference type="PROSITE" id="PS50280">
    <property type="entry name" value="SET"/>
    <property type="match status" value="1"/>
</dbReference>
<evidence type="ECO:0000259" key="10">
    <source>
        <dbReference type="PROSITE" id="PS50867"/>
    </source>
</evidence>
<evidence type="ECO:0000313" key="12">
    <source>
        <dbReference type="Proteomes" id="UP001153555"/>
    </source>
</evidence>
<name>A0A9N7R4E2_STRHE</name>
<dbReference type="AlphaFoldDB" id="A0A9N7R4E2"/>
<keyword evidence="6" id="KW-0862">Zinc</keyword>
<keyword evidence="7" id="KW-0539">Nucleus</keyword>
<gene>
    <name evidence="11" type="ORF">SHERM_14781</name>
</gene>
<feature type="region of interest" description="Disordered" evidence="8">
    <location>
        <begin position="286"/>
        <end position="310"/>
    </location>
</feature>
<evidence type="ECO:0000256" key="8">
    <source>
        <dbReference type="SAM" id="MobiDB-lite"/>
    </source>
</evidence>
<evidence type="ECO:0000259" key="9">
    <source>
        <dbReference type="PROSITE" id="PS50280"/>
    </source>
</evidence>
<dbReference type="Proteomes" id="UP001153555">
    <property type="component" value="Unassembled WGS sequence"/>
</dbReference>
<feature type="domain" description="Pre-SET" evidence="10">
    <location>
        <begin position="389"/>
        <end position="490"/>
    </location>
</feature>
<accession>A0A9N7R4E2</accession>
<dbReference type="CDD" id="cd10538">
    <property type="entry name" value="SET_SETDB-like"/>
    <property type="match status" value="1"/>
</dbReference>
<dbReference type="SUPFAM" id="SSF82199">
    <property type="entry name" value="SET domain"/>
    <property type="match status" value="1"/>
</dbReference>
<dbReference type="InterPro" id="IPR046341">
    <property type="entry name" value="SET_dom_sf"/>
</dbReference>
<reference evidence="11" key="1">
    <citation type="submission" date="2019-12" db="EMBL/GenBank/DDBJ databases">
        <authorList>
            <person name="Scholes J."/>
        </authorList>
    </citation>
    <scope>NUCLEOTIDE SEQUENCE</scope>
</reference>
<sequence>MSQDRERVGKAYNAMKSLGISAGTVRPVLRRLFKLYNKKWELIEEDNYRTLADAIFEYEEDKLKAETKTKTENLNEDNRSPSIKGDPGDEVSSTSRNGKRKLEPDGSGAVKMVESSQSVSIDATSKPVLNVSEAPSESKCMDLVLLNSCPNEENSRGPRASSATAEKKDKDCSPQFVVPALRTHPDSNITSQHSDARKKQIGSNLAFNLHTGSQTSYDIASSACGQVKISLTCKHNIWQNNFHFPSPDDILNFAQQFCNAEGSRFSLINLLTEFCESYLEAGSVSSTKRPRFNRSPGNHTRSPLTSPLDCIKKEHPEGHQGKRASSSNKRAVLEITDITNGTEKIKISLLDETGCGDLPRYVYSPESITYESAYVHISLARIPDDDCCMGCNGDCLSCSIPCPCARDTGGEFAYTRQGLLSEKFLSSCVAIKCSEGKQPLFYCQDCPLERAKNGSTQEECKGHRYRKFIKECWRKCGCSMECGNRVVQRGITKKLQVFMTEGKGWGLRTLEELPKGAFVCEYIGEILTNMELYERNTKSSGENRHVYPVLLDADWATEGALKDEEALCLDATHFGNVARFINHRCFDGNLIEVPVQVETPDRHYYHLAFFTKRKVLALEELNWDYEIDFEDESHPVKAFKCLCGSQYCRDRRR</sequence>
<dbReference type="Gene3D" id="2.170.270.10">
    <property type="entry name" value="SET domain"/>
    <property type="match status" value="1"/>
</dbReference>
<comment type="caution">
    <text evidence="11">The sequence shown here is derived from an EMBL/GenBank/DDBJ whole genome shotgun (WGS) entry which is preliminary data.</text>
</comment>
<dbReference type="PROSITE" id="PS50867">
    <property type="entry name" value="PRE_SET"/>
    <property type="match status" value="1"/>
</dbReference>
<evidence type="ECO:0000256" key="7">
    <source>
        <dbReference type="ARBA" id="ARBA00023242"/>
    </source>
</evidence>
<feature type="region of interest" description="Disordered" evidence="8">
    <location>
        <begin position="149"/>
        <end position="171"/>
    </location>
</feature>
<dbReference type="InterPro" id="IPR007728">
    <property type="entry name" value="Pre-SET_dom"/>
</dbReference>
<feature type="compositionally biased region" description="Polar residues" evidence="8">
    <location>
        <begin position="295"/>
        <end position="305"/>
    </location>
</feature>
<dbReference type="OrthoDB" id="308383at2759"/>
<dbReference type="InterPro" id="IPR018848">
    <property type="entry name" value="WIYLD_domain"/>
</dbReference>
<keyword evidence="5" id="KW-0479">Metal-binding</keyword>
<comment type="subcellular location">
    <subcellularLocation>
        <location evidence="2">Chromosome</location>
    </subcellularLocation>
    <subcellularLocation>
        <location evidence="1">Nucleus</location>
    </subcellularLocation>
</comment>
<dbReference type="PROSITE" id="PS51580">
    <property type="entry name" value="SAM_MT43_3"/>
    <property type="match status" value="1"/>
</dbReference>
<feature type="region of interest" description="Disordered" evidence="8">
    <location>
        <begin position="67"/>
        <end position="122"/>
    </location>
</feature>
<dbReference type="FunFam" id="2.170.270.10:FF:000046">
    <property type="entry name" value="SET-domain containing protein lysine methyltransferase family protein"/>
    <property type="match status" value="1"/>
</dbReference>
<proteinExistence type="predicted"/>
<dbReference type="GO" id="GO:0008270">
    <property type="term" value="F:zinc ion binding"/>
    <property type="evidence" value="ECO:0007669"/>
    <property type="project" value="InterPro"/>
</dbReference>
<evidence type="ECO:0000256" key="5">
    <source>
        <dbReference type="ARBA" id="ARBA00022723"/>
    </source>
</evidence>
<protein>
    <submittedName>
        <fullName evidence="11">Histone-lysine N-methyltransferase SUVR4</fullName>
    </submittedName>
</protein>
<keyword evidence="3" id="KW-0158">Chromosome</keyword>
<evidence type="ECO:0000256" key="6">
    <source>
        <dbReference type="ARBA" id="ARBA00022833"/>
    </source>
</evidence>
<evidence type="ECO:0000256" key="2">
    <source>
        <dbReference type="ARBA" id="ARBA00004286"/>
    </source>
</evidence>
<evidence type="ECO:0000313" key="11">
    <source>
        <dbReference type="EMBL" id="CAA0814491.1"/>
    </source>
</evidence>
<dbReference type="EMBL" id="CACSLK010012206">
    <property type="protein sequence ID" value="CAA0814491.1"/>
    <property type="molecule type" value="Genomic_DNA"/>
</dbReference>
<evidence type="ECO:0000256" key="1">
    <source>
        <dbReference type="ARBA" id="ARBA00004123"/>
    </source>
</evidence>